<name>A0A183B2J9_9TREM</name>
<reference evidence="4" key="1">
    <citation type="submission" date="2016-06" db="UniProtKB">
        <authorList>
            <consortium name="WormBaseParasite"/>
        </authorList>
    </citation>
    <scope>IDENTIFICATION</scope>
</reference>
<organism evidence="4">
    <name type="scientific">Echinostoma caproni</name>
    <dbReference type="NCBI Taxonomy" id="27848"/>
    <lineage>
        <taxon>Eukaryota</taxon>
        <taxon>Metazoa</taxon>
        <taxon>Spiralia</taxon>
        <taxon>Lophotrochozoa</taxon>
        <taxon>Platyhelminthes</taxon>
        <taxon>Trematoda</taxon>
        <taxon>Digenea</taxon>
        <taxon>Plagiorchiida</taxon>
        <taxon>Echinostomata</taxon>
        <taxon>Echinostomatoidea</taxon>
        <taxon>Echinostomatidae</taxon>
        <taxon>Echinostoma</taxon>
    </lineage>
</organism>
<keyword evidence="3" id="KW-1185">Reference proteome</keyword>
<dbReference type="Proteomes" id="UP000272942">
    <property type="component" value="Unassembled WGS sequence"/>
</dbReference>
<dbReference type="OrthoDB" id="6286385at2759"/>
<evidence type="ECO:0000313" key="3">
    <source>
        <dbReference type="Proteomes" id="UP000272942"/>
    </source>
</evidence>
<evidence type="ECO:0000313" key="2">
    <source>
        <dbReference type="EMBL" id="VDP90706.1"/>
    </source>
</evidence>
<proteinExistence type="predicted"/>
<dbReference type="AlphaFoldDB" id="A0A183B2J9"/>
<protein>
    <submittedName>
        <fullName evidence="4">TORC_N domain-containing protein</fullName>
    </submittedName>
</protein>
<sequence length="391" mass="41396">MEIRLKLANFREYSNYHVVKVDRRTLTCTAMTTGTRQTVTTTAAFQPPGLTNNSGRAAGDAGSISLSGWSEDAASLKTLDRLIGVTRYQTGTVGSSIGGGVGPSSAAVVGCIRENGESMMASSVETGAAGATTSPGGDSESAGITRDPIQMNGYHDALSNPGIDSVSQHFQHHSRAPHLASDANQIPALETDSYCNFYEGSGGGSSTAGQSVGQGMLGSFLNYNHIDAHPSFGLNVEASTSPNALIRGRSDHNSNHHHNNIPSSQHNALNSVDPHGQANINVVTGTTNLVTHPPLCSSLIGAQRQNELPARLSSLSTTTYSTNEPTFLPRSLIAELNSREYTTQGECACVCVRSFACPGVSLFCLELHFSHEAQVRMQLFVCIKHHNVLLK</sequence>
<evidence type="ECO:0000256" key="1">
    <source>
        <dbReference type="SAM" id="MobiDB-lite"/>
    </source>
</evidence>
<evidence type="ECO:0000313" key="4">
    <source>
        <dbReference type="WBParaSite" id="ECPE_0001347301-mRNA-1"/>
    </source>
</evidence>
<feature type="region of interest" description="Disordered" evidence="1">
    <location>
        <begin position="247"/>
        <end position="276"/>
    </location>
</feature>
<feature type="compositionally biased region" description="Low complexity" evidence="1">
    <location>
        <begin position="126"/>
        <end position="137"/>
    </location>
</feature>
<gene>
    <name evidence="2" type="ORF">ECPE_LOCUS13434</name>
</gene>
<accession>A0A183B2J9</accession>
<reference evidence="2 3" key="2">
    <citation type="submission" date="2018-11" db="EMBL/GenBank/DDBJ databases">
        <authorList>
            <consortium name="Pathogen Informatics"/>
        </authorList>
    </citation>
    <scope>NUCLEOTIDE SEQUENCE [LARGE SCALE GENOMIC DNA]</scope>
    <source>
        <strain evidence="2 3">Egypt</strain>
    </source>
</reference>
<dbReference type="EMBL" id="UZAN01055070">
    <property type="protein sequence ID" value="VDP90706.1"/>
    <property type="molecule type" value="Genomic_DNA"/>
</dbReference>
<feature type="region of interest" description="Disordered" evidence="1">
    <location>
        <begin position="124"/>
        <end position="183"/>
    </location>
</feature>
<dbReference type="WBParaSite" id="ECPE_0001347301-mRNA-1">
    <property type="protein sequence ID" value="ECPE_0001347301-mRNA-1"/>
    <property type="gene ID" value="ECPE_0001347301"/>
</dbReference>